<feature type="chain" id="PRO_5022966913" evidence="8">
    <location>
        <begin position="35"/>
        <end position="1090"/>
    </location>
</feature>
<sequence length="1090" mass="119060">MIASFYIPLTAMNHKNCKTAILLPLLFACHALMAQTTTISGRLTDALTGEPVSGATLTLQSTGKTATSNAAGAFTIQLAGQQDTVIISCIGYAAQKIAVTGSSPALLLALQPAGHELAAVTVSTGYETLPKERATGSFAGVDSALYNSRISTGIITRLEGITSGLVFNRGIPGRTTELSIRGQSTLFANASPLIVVDNFPFEGDISALNPNDIESITVLKDAAAASIWGVRAGNGVIVITTKKAALNRPLQIGLTANLSIGAKPDLWYDPRFLPTAPFMEVEQMLFTNGFYNTDFTSSRQPPVSPFVDLLHRQQTGELTAAEAGAGIEALKGNDLRNELSNNMYRHTINNQYLLSMQGGTEKAAYYISVGYDDNKSMAVGNSDKRVTLHTQLQLVPLRNLEITTGIDYNSSNSYTDNTIPRLSMGGPAGKNLYPYATLTDGQGNASAIVKDYATAFVEQAPAHGLLNWQFLPVEELRNGYNTGKIQLNQTRLLAALKYNLPKGFSAELRYQLEKGITTGSNTATAASYDARNLVNTFAQVTDGNATGFVLPKGGVLDQFNAMLTAHNGRGQLSYKYRSGYHELAALAGMEWRQVISTSNSNRLYGYSAELGTFQQVDPTTYYTTYPSGQSEQLSLNQSLVAVTDRFRSAFANAAYTYKQRYMVSLSGRRDGSNYFGVATNNKTVPLWSAGIKWDLDKQPFYKLAWLPILRLRLTYGYNGNLNKSVTAYPTARYSSNDPYTGLPYLTIINPPNKDLRWEQTAMFNAGIDFGLANNRLTGSIEYYHKKGTDIIGDAALPPSSGYINQNTFSNTTKGNFADLKGSGIDVQLNSINITGAFTWGTQLLFSYTQDEVTHYAAKNPVGFLVNYGNGANGFIIPQQGKPVYGMYSLPWAGLDAAGNPQGYEDGVVSVNYSTLNNPQSIDDLVYNGPARPAFFGGFSNNFSYKQFSLQVNISFKGGYYFRRSSINYTSLFNYYQGNADYLLRWQKPGDENSTSVPSMVYPAVSGRDQFYTNSAVLVERADHIRLQDITLSYTITRNKVKKLPFRSIRLYAYANNLGLLWKANDKGLDPDYPTGIPPVRMYAFGLKADL</sequence>
<organism evidence="10 11">
    <name type="scientific">Panacibacter ginsenosidivorans</name>
    <dbReference type="NCBI Taxonomy" id="1813871"/>
    <lineage>
        <taxon>Bacteria</taxon>
        <taxon>Pseudomonadati</taxon>
        <taxon>Bacteroidota</taxon>
        <taxon>Chitinophagia</taxon>
        <taxon>Chitinophagales</taxon>
        <taxon>Chitinophagaceae</taxon>
        <taxon>Panacibacter</taxon>
    </lineage>
</organism>
<gene>
    <name evidence="10" type="ORF">FRZ67_19120</name>
</gene>
<dbReference type="Gene3D" id="2.40.170.20">
    <property type="entry name" value="TonB-dependent receptor, beta-barrel domain"/>
    <property type="match status" value="1"/>
</dbReference>
<evidence type="ECO:0000313" key="11">
    <source>
        <dbReference type="Proteomes" id="UP000321533"/>
    </source>
</evidence>
<dbReference type="InterPro" id="IPR039426">
    <property type="entry name" value="TonB-dep_rcpt-like"/>
</dbReference>
<proteinExistence type="inferred from homology"/>
<feature type="signal peptide" evidence="8">
    <location>
        <begin position="1"/>
        <end position="34"/>
    </location>
</feature>
<dbReference type="EMBL" id="CP042435">
    <property type="protein sequence ID" value="QEC69315.1"/>
    <property type="molecule type" value="Genomic_DNA"/>
</dbReference>
<comment type="subcellular location">
    <subcellularLocation>
        <location evidence="1 7">Cell outer membrane</location>
        <topology evidence="1 7">Multi-pass membrane protein</topology>
    </subcellularLocation>
</comment>
<dbReference type="Pfam" id="PF07715">
    <property type="entry name" value="Plug"/>
    <property type="match status" value="1"/>
</dbReference>
<dbReference type="InterPro" id="IPR037066">
    <property type="entry name" value="Plug_dom_sf"/>
</dbReference>
<keyword evidence="8" id="KW-0732">Signal</keyword>
<dbReference type="SUPFAM" id="SSF49464">
    <property type="entry name" value="Carboxypeptidase regulatory domain-like"/>
    <property type="match status" value="1"/>
</dbReference>
<dbReference type="InterPro" id="IPR023997">
    <property type="entry name" value="TonB-dep_OMP_SusC/RagA_CS"/>
</dbReference>
<dbReference type="InterPro" id="IPR023996">
    <property type="entry name" value="TonB-dep_OMP_SusC/RagA"/>
</dbReference>
<keyword evidence="2 7" id="KW-0813">Transport</keyword>
<dbReference type="InterPro" id="IPR008969">
    <property type="entry name" value="CarboxyPept-like_regulatory"/>
</dbReference>
<feature type="domain" description="TonB-dependent receptor plug" evidence="9">
    <location>
        <begin position="151"/>
        <end position="236"/>
    </location>
</feature>
<evidence type="ECO:0000256" key="4">
    <source>
        <dbReference type="ARBA" id="ARBA00022692"/>
    </source>
</evidence>
<dbReference type="Gene3D" id="2.170.130.10">
    <property type="entry name" value="TonB-dependent receptor, plug domain"/>
    <property type="match status" value="1"/>
</dbReference>
<accession>A0A5B8VE51</accession>
<dbReference type="GO" id="GO:0009279">
    <property type="term" value="C:cell outer membrane"/>
    <property type="evidence" value="ECO:0007669"/>
    <property type="project" value="UniProtKB-SubCell"/>
</dbReference>
<evidence type="ECO:0000256" key="8">
    <source>
        <dbReference type="SAM" id="SignalP"/>
    </source>
</evidence>
<evidence type="ECO:0000256" key="1">
    <source>
        <dbReference type="ARBA" id="ARBA00004571"/>
    </source>
</evidence>
<evidence type="ECO:0000256" key="7">
    <source>
        <dbReference type="PROSITE-ProRule" id="PRU01360"/>
    </source>
</evidence>
<keyword evidence="4 7" id="KW-0812">Transmembrane</keyword>
<evidence type="ECO:0000256" key="3">
    <source>
        <dbReference type="ARBA" id="ARBA00022452"/>
    </source>
</evidence>
<dbReference type="Gene3D" id="2.60.40.1120">
    <property type="entry name" value="Carboxypeptidase-like, regulatory domain"/>
    <property type="match status" value="1"/>
</dbReference>
<dbReference type="Pfam" id="PF13715">
    <property type="entry name" value="CarbopepD_reg_2"/>
    <property type="match status" value="1"/>
</dbReference>
<dbReference type="PROSITE" id="PS52016">
    <property type="entry name" value="TONB_DEPENDENT_REC_3"/>
    <property type="match status" value="1"/>
</dbReference>
<dbReference type="InterPro" id="IPR012910">
    <property type="entry name" value="Plug_dom"/>
</dbReference>
<dbReference type="NCBIfam" id="TIGR04057">
    <property type="entry name" value="SusC_RagA_signa"/>
    <property type="match status" value="1"/>
</dbReference>
<evidence type="ECO:0000313" key="10">
    <source>
        <dbReference type="EMBL" id="QEC69315.1"/>
    </source>
</evidence>
<dbReference type="Proteomes" id="UP000321533">
    <property type="component" value="Chromosome"/>
</dbReference>
<dbReference type="KEGG" id="pgin:FRZ67_19120"/>
<keyword evidence="3 7" id="KW-1134">Transmembrane beta strand</keyword>
<name>A0A5B8VE51_9BACT</name>
<comment type="similarity">
    <text evidence="7">Belongs to the TonB-dependent receptor family.</text>
</comment>
<dbReference type="SUPFAM" id="SSF56935">
    <property type="entry name" value="Porins"/>
    <property type="match status" value="1"/>
</dbReference>
<dbReference type="AlphaFoldDB" id="A0A5B8VE51"/>
<dbReference type="NCBIfam" id="TIGR04056">
    <property type="entry name" value="OMP_RagA_SusC"/>
    <property type="match status" value="1"/>
</dbReference>
<protein>
    <submittedName>
        <fullName evidence="10">SusC/RagA family TonB-linked outer membrane protein</fullName>
    </submittedName>
</protein>
<keyword evidence="6 7" id="KW-0998">Cell outer membrane</keyword>
<evidence type="ECO:0000259" key="9">
    <source>
        <dbReference type="Pfam" id="PF07715"/>
    </source>
</evidence>
<evidence type="ECO:0000256" key="6">
    <source>
        <dbReference type="ARBA" id="ARBA00023237"/>
    </source>
</evidence>
<keyword evidence="11" id="KW-1185">Reference proteome</keyword>
<keyword evidence="5 7" id="KW-0472">Membrane</keyword>
<dbReference type="InterPro" id="IPR036942">
    <property type="entry name" value="Beta-barrel_TonB_sf"/>
</dbReference>
<evidence type="ECO:0000256" key="5">
    <source>
        <dbReference type="ARBA" id="ARBA00023136"/>
    </source>
</evidence>
<reference evidence="10 11" key="1">
    <citation type="journal article" date="2016" name="Int. J. Syst. Evol. Microbiol.">
        <title>Panacibacter ginsenosidivorans gen. nov., sp. nov., with ginsenoside converting activity isolated from soil of a ginseng field.</title>
        <authorList>
            <person name="Siddiqi M.Z."/>
            <person name="Muhammad Shafi S."/>
            <person name="Choi K.D."/>
            <person name="Im W.T."/>
        </authorList>
    </citation>
    <scope>NUCLEOTIDE SEQUENCE [LARGE SCALE GENOMIC DNA]</scope>
    <source>
        <strain evidence="10 11">Gsoil1550</strain>
    </source>
</reference>
<evidence type="ECO:0000256" key="2">
    <source>
        <dbReference type="ARBA" id="ARBA00022448"/>
    </source>
</evidence>